<evidence type="ECO:0000256" key="5">
    <source>
        <dbReference type="ARBA" id="ARBA00022989"/>
    </source>
</evidence>
<dbReference type="Pfam" id="PF01105">
    <property type="entry name" value="EMP24_GP25L"/>
    <property type="match status" value="1"/>
</dbReference>
<evidence type="ECO:0000313" key="12">
    <source>
        <dbReference type="EMBL" id="PFH52656.1"/>
    </source>
</evidence>
<keyword evidence="3 8" id="KW-0812">Transmembrane</keyword>
<evidence type="ECO:0000256" key="8">
    <source>
        <dbReference type="RuleBase" id="RU003827"/>
    </source>
</evidence>
<dbReference type="InterPro" id="IPR015720">
    <property type="entry name" value="Emp24-like"/>
</dbReference>
<dbReference type="STRING" id="703135.A0A2A9NXK9"/>
<evidence type="ECO:0000256" key="4">
    <source>
        <dbReference type="ARBA" id="ARBA00022729"/>
    </source>
</evidence>
<dbReference type="EMBL" id="KZ301978">
    <property type="protein sequence ID" value="PFH52656.1"/>
    <property type="molecule type" value="Genomic_DNA"/>
</dbReference>
<keyword evidence="13" id="KW-1185">Reference proteome</keyword>
<dbReference type="PROSITE" id="PS50866">
    <property type="entry name" value="GOLD"/>
    <property type="match status" value="1"/>
</dbReference>
<accession>A0A2A9NXK9</accession>
<dbReference type="PANTHER" id="PTHR22811">
    <property type="entry name" value="TRANSMEMBRANE EMP24 DOMAIN-CONTAINING PROTEIN"/>
    <property type="match status" value="1"/>
</dbReference>
<evidence type="ECO:0000313" key="13">
    <source>
        <dbReference type="Proteomes" id="UP000242287"/>
    </source>
</evidence>
<evidence type="ECO:0000256" key="2">
    <source>
        <dbReference type="ARBA" id="ARBA00007104"/>
    </source>
</evidence>
<organism evidence="12 13">
    <name type="scientific">Amanita thiersii Skay4041</name>
    <dbReference type="NCBI Taxonomy" id="703135"/>
    <lineage>
        <taxon>Eukaryota</taxon>
        <taxon>Fungi</taxon>
        <taxon>Dikarya</taxon>
        <taxon>Basidiomycota</taxon>
        <taxon>Agaricomycotina</taxon>
        <taxon>Agaricomycetes</taxon>
        <taxon>Agaricomycetidae</taxon>
        <taxon>Agaricales</taxon>
        <taxon>Pluteineae</taxon>
        <taxon>Amanitaceae</taxon>
        <taxon>Amanita</taxon>
    </lineage>
</organism>
<evidence type="ECO:0000256" key="7">
    <source>
        <dbReference type="ARBA" id="ARBA00037847"/>
    </source>
</evidence>
<dbReference type="InterPro" id="IPR009038">
    <property type="entry name" value="GOLD_dom"/>
</dbReference>
<keyword evidence="6 9" id="KW-0472">Membrane</keyword>
<feature type="transmembrane region" description="Helical" evidence="9">
    <location>
        <begin position="170"/>
        <end position="190"/>
    </location>
</feature>
<protein>
    <recommendedName>
        <fullName evidence="11">GOLD domain-containing protein</fullName>
    </recommendedName>
</protein>
<sequence length="200" mass="22910">MRSSYTLHSLSWLALLSILCSLSYAHMIEVAAGRKECYFEDLHKHDKMTVTYQVGGGGHLDIDFWLTDPQGRVLAKHIRQDTGSVSITAEKDGRHEYCFSNQMSAIADKIVSFNVHGVIYVEDDVVAPIEREIRSLAIGLTAVKDEQEYIVVRERTHRNTAESTNSRVKWWSILQAVVLFVVVAWQVYYLKSFFEVKRII</sequence>
<dbReference type="GO" id="GO:0012505">
    <property type="term" value="C:endomembrane system"/>
    <property type="evidence" value="ECO:0007669"/>
    <property type="project" value="UniProtKB-SubCell"/>
</dbReference>
<dbReference type="Proteomes" id="UP000242287">
    <property type="component" value="Unassembled WGS sequence"/>
</dbReference>
<dbReference type="GO" id="GO:0016020">
    <property type="term" value="C:membrane"/>
    <property type="evidence" value="ECO:0007669"/>
    <property type="project" value="UniProtKB-SubCell"/>
</dbReference>
<name>A0A2A9NXK9_9AGAR</name>
<reference evidence="12 13" key="1">
    <citation type="submission" date="2014-02" db="EMBL/GenBank/DDBJ databases">
        <title>Transposable element dynamics among asymbiotic and ectomycorrhizal Amanita fungi.</title>
        <authorList>
            <consortium name="DOE Joint Genome Institute"/>
            <person name="Hess J."/>
            <person name="Skrede I."/>
            <person name="Wolfe B."/>
            <person name="LaButti K."/>
            <person name="Ohm R.A."/>
            <person name="Grigoriev I.V."/>
            <person name="Pringle A."/>
        </authorList>
    </citation>
    <scope>NUCLEOTIDE SEQUENCE [LARGE SCALE GENOMIC DNA]</scope>
    <source>
        <strain evidence="12 13">SKay4041</strain>
    </source>
</reference>
<dbReference type="SUPFAM" id="SSF101576">
    <property type="entry name" value="Supernatant protein factor (SPF), C-terminal domain"/>
    <property type="match status" value="1"/>
</dbReference>
<keyword evidence="4 10" id="KW-0732">Signal</keyword>
<keyword evidence="5 9" id="KW-1133">Transmembrane helix</keyword>
<evidence type="ECO:0000256" key="6">
    <source>
        <dbReference type="ARBA" id="ARBA00023136"/>
    </source>
</evidence>
<evidence type="ECO:0000259" key="11">
    <source>
        <dbReference type="PROSITE" id="PS50866"/>
    </source>
</evidence>
<evidence type="ECO:0000256" key="10">
    <source>
        <dbReference type="SAM" id="SignalP"/>
    </source>
</evidence>
<gene>
    <name evidence="12" type="ORF">AMATHDRAFT_74120</name>
</gene>
<feature type="chain" id="PRO_5012586339" description="GOLD domain-containing protein" evidence="10">
    <location>
        <begin position="26"/>
        <end position="200"/>
    </location>
</feature>
<comment type="similarity">
    <text evidence="2 8">Belongs to the EMP24/GP25L family.</text>
</comment>
<dbReference type="InterPro" id="IPR036598">
    <property type="entry name" value="GOLD_dom_sf"/>
</dbReference>
<feature type="signal peptide" evidence="10">
    <location>
        <begin position="1"/>
        <end position="25"/>
    </location>
</feature>
<evidence type="ECO:0000256" key="1">
    <source>
        <dbReference type="ARBA" id="ARBA00004479"/>
    </source>
</evidence>
<dbReference type="OrthoDB" id="62956at2759"/>
<evidence type="ECO:0000256" key="9">
    <source>
        <dbReference type="SAM" id="Phobius"/>
    </source>
</evidence>
<dbReference type="SMART" id="SM01190">
    <property type="entry name" value="EMP24_GP25L"/>
    <property type="match status" value="1"/>
</dbReference>
<comment type="subcellular location">
    <subcellularLocation>
        <location evidence="7">Endomembrane system</location>
        <topology evidence="7">Single-pass membrane protein</topology>
    </subcellularLocation>
    <subcellularLocation>
        <location evidence="1 8">Membrane</location>
        <topology evidence="1 8">Single-pass type I membrane protein</topology>
    </subcellularLocation>
</comment>
<feature type="domain" description="GOLD" evidence="11">
    <location>
        <begin position="35"/>
        <end position="117"/>
    </location>
</feature>
<proteinExistence type="inferred from homology"/>
<dbReference type="AlphaFoldDB" id="A0A2A9NXK9"/>
<evidence type="ECO:0000256" key="3">
    <source>
        <dbReference type="ARBA" id="ARBA00022692"/>
    </source>
</evidence>